<gene>
    <name evidence="2" type="ORF">BDFB_013567</name>
</gene>
<protein>
    <submittedName>
        <fullName evidence="2">Uncharacterized protein</fullName>
    </submittedName>
</protein>
<name>A0A482VZ80_ASBVE</name>
<dbReference type="EMBL" id="QDEB01046633">
    <property type="protein sequence ID" value="RZC38074.1"/>
    <property type="molecule type" value="Genomic_DNA"/>
</dbReference>
<keyword evidence="3" id="KW-1185">Reference proteome</keyword>
<evidence type="ECO:0000313" key="3">
    <source>
        <dbReference type="Proteomes" id="UP000292052"/>
    </source>
</evidence>
<comment type="caution">
    <text evidence="2">The sequence shown here is derived from an EMBL/GenBank/DDBJ whole genome shotgun (WGS) entry which is preliminary data.</text>
</comment>
<sequence>MSLASDQRPNAVIPRMIDTGSGAAARRISRRRGGGEPARARRGPLEKTPVS</sequence>
<evidence type="ECO:0000256" key="1">
    <source>
        <dbReference type="SAM" id="MobiDB-lite"/>
    </source>
</evidence>
<dbReference type="AlphaFoldDB" id="A0A482VZ80"/>
<feature type="region of interest" description="Disordered" evidence="1">
    <location>
        <begin position="1"/>
        <end position="51"/>
    </location>
</feature>
<evidence type="ECO:0000313" key="2">
    <source>
        <dbReference type="EMBL" id="RZC38074.1"/>
    </source>
</evidence>
<reference evidence="2 3" key="1">
    <citation type="submission" date="2017-03" db="EMBL/GenBank/DDBJ databases">
        <title>Genome of the blue death feigning beetle - Asbolus verrucosus.</title>
        <authorList>
            <person name="Rider S.D."/>
        </authorList>
    </citation>
    <scope>NUCLEOTIDE SEQUENCE [LARGE SCALE GENOMIC DNA]</scope>
    <source>
        <strain evidence="2">Butters</strain>
        <tissue evidence="2">Head and leg muscle</tissue>
    </source>
</reference>
<accession>A0A482VZ80</accession>
<proteinExistence type="predicted"/>
<organism evidence="2 3">
    <name type="scientific">Asbolus verrucosus</name>
    <name type="common">Desert ironclad beetle</name>
    <dbReference type="NCBI Taxonomy" id="1661398"/>
    <lineage>
        <taxon>Eukaryota</taxon>
        <taxon>Metazoa</taxon>
        <taxon>Ecdysozoa</taxon>
        <taxon>Arthropoda</taxon>
        <taxon>Hexapoda</taxon>
        <taxon>Insecta</taxon>
        <taxon>Pterygota</taxon>
        <taxon>Neoptera</taxon>
        <taxon>Endopterygota</taxon>
        <taxon>Coleoptera</taxon>
        <taxon>Polyphaga</taxon>
        <taxon>Cucujiformia</taxon>
        <taxon>Tenebrionidae</taxon>
        <taxon>Pimeliinae</taxon>
        <taxon>Asbolus</taxon>
    </lineage>
</organism>
<dbReference type="Proteomes" id="UP000292052">
    <property type="component" value="Unassembled WGS sequence"/>
</dbReference>